<sequence length="107" mass="11787">MFNQFTQQFTNVMKPLNTLADINAKAAEQLVNQQASFVTSLMQDSVAHTKEMAGKSDIASAVESHKIFVDSFQSKITKTATDAYAVVTKTTEEVSNLWKDNLAQVAK</sequence>
<proteinExistence type="predicted"/>
<dbReference type="Pfam" id="PF09361">
    <property type="entry name" value="Phasin_2"/>
    <property type="match status" value="1"/>
</dbReference>
<dbReference type="Proteomes" id="UP000032568">
    <property type="component" value="Chromosome"/>
</dbReference>
<dbReference type="InterPro" id="IPR010127">
    <property type="entry name" value="Phasin_subfam-1"/>
</dbReference>
<evidence type="ECO:0000313" key="2">
    <source>
        <dbReference type="EMBL" id="WDD97473.1"/>
    </source>
</evidence>
<reference evidence="2 3" key="1">
    <citation type="journal article" date="2015" name="Genome Announc.">
        <title>Draft Genome Sequences of Marine Isolates of Thalassomonas viridans and Thalassomonas actiniarum.</title>
        <authorList>
            <person name="Olonade I."/>
            <person name="van Zyl L.J."/>
            <person name="Trindade M."/>
        </authorList>
    </citation>
    <scope>NUCLEOTIDE SEQUENCE [LARGE SCALE GENOMIC DNA]</scope>
    <source>
        <strain evidence="2 3">A5K-106</strain>
    </source>
</reference>
<name>A0AAE9YNU5_9GAMM</name>
<gene>
    <name evidence="2" type="primary">phaP</name>
    <name evidence="2" type="ORF">SG35_019410</name>
</gene>
<organism evidence="2 3">
    <name type="scientific">Thalassomonas actiniarum</name>
    <dbReference type="NCBI Taxonomy" id="485447"/>
    <lineage>
        <taxon>Bacteria</taxon>
        <taxon>Pseudomonadati</taxon>
        <taxon>Pseudomonadota</taxon>
        <taxon>Gammaproteobacteria</taxon>
        <taxon>Alteromonadales</taxon>
        <taxon>Colwelliaceae</taxon>
        <taxon>Thalassomonas</taxon>
    </lineage>
</organism>
<dbReference type="KEGG" id="tact:SG35_019410"/>
<reference evidence="2 3" key="2">
    <citation type="journal article" date="2022" name="Mar. Drugs">
        <title>Bioassay-Guided Fractionation Leads to the Detection of Cholic Acid Generated by the Rare Thalassomonas sp.</title>
        <authorList>
            <person name="Pheiffer F."/>
            <person name="Schneider Y.K."/>
            <person name="Hansen E.H."/>
            <person name="Andersen J.H."/>
            <person name="Isaksson J."/>
            <person name="Busche T."/>
            <person name="R C."/>
            <person name="Kalinowski J."/>
            <person name="Zyl L.V."/>
            <person name="Trindade M."/>
        </authorList>
    </citation>
    <scope>NUCLEOTIDE SEQUENCE [LARGE SCALE GENOMIC DNA]</scope>
    <source>
        <strain evidence="2 3">A5K-106</strain>
    </source>
</reference>
<evidence type="ECO:0000313" key="3">
    <source>
        <dbReference type="Proteomes" id="UP000032568"/>
    </source>
</evidence>
<feature type="domain" description="Phasin" evidence="1">
    <location>
        <begin position="4"/>
        <end position="101"/>
    </location>
</feature>
<protein>
    <submittedName>
        <fullName evidence="2">TIGR01841 family phasin</fullName>
    </submittedName>
</protein>
<dbReference type="InterPro" id="IPR018968">
    <property type="entry name" value="Phasin"/>
</dbReference>
<dbReference type="NCBIfam" id="TIGR01841">
    <property type="entry name" value="phasin"/>
    <property type="match status" value="1"/>
</dbReference>
<dbReference type="EMBL" id="CP059735">
    <property type="protein sequence ID" value="WDD97473.1"/>
    <property type="molecule type" value="Genomic_DNA"/>
</dbReference>
<keyword evidence="3" id="KW-1185">Reference proteome</keyword>
<dbReference type="AlphaFoldDB" id="A0AAE9YNU5"/>
<dbReference type="RefSeq" id="WP_044835549.1">
    <property type="nucleotide sequence ID" value="NZ_CP059735.1"/>
</dbReference>
<evidence type="ECO:0000259" key="1">
    <source>
        <dbReference type="Pfam" id="PF09361"/>
    </source>
</evidence>
<accession>A0AAE9YNU5</accession>